<evidence type="ECO:0000259" key="8">
    <source>
        <dbReference type="PROSITE" id="PS50922"/>
    </source>
</evidence>
<dbReference type="OrthoDB" id="10266980at2759"/>
<feature type="transmembrane region" description="Helical" evidence="7">
    <location>
        <begin position="487"/>
        <end position="505"/>
    </location>
</feature>
<accession>A0A5N6KKG4</accession>
<evidence type="ECO:0000313" key="10">
    <source>
        <dbReference type="Proteomes" id="UP000326757"/>
    </source>
</evidence>
<keyword evidence="2 5" id="KW-0812">Transmembrane</keyword>
<feature type="transmembrane region" description="Helical" evidence="7">
    <location>
        <begin position="536"/>
        <end position="559"/>
    </location>
</feature>
<feature type="region of interest" description="Disordered" evidence="6">
    <location>
        <begin position="692"/>
        <end position="734"/>
    </location>
</feature>
<dbReference type="SUPFAM" id="SSF51556">
    <property type="entry name" value="Metallo-dependent hydrolases"/>
    <property type="match status" value="1"/>
</dbReference>
<reference evidence="9 10" key="1">
    <citation type="submission" date="2019-06" db="EMBL/GenBank/DDBJ databases">
        <title>Genome Sequence of the Brown Rot Fungal Pathogen Monilinia laxa.</title>
        <authorList>
            <person name="De Miccolis Angelini R.M."/>
            <person name="Landi L."/>
            <person name="Abate D."/>
            <person name="Pollastro S."/>
            <person name="Romanazzi G."/>
            <person name="Faretra F."/>
        </authorList>
    </citation>
    <scope>NUCLEOTIDE SEQUENCE [LARGE SCALE GENOMIC DNA]</scope>
    <source>
        <strain evidence="9 10">Mlax316</strain>
    </source>
</reference>
<dbReference type="GO" id="GO:0016814">
    <property type="term" value="F:hydrolase activity, acting on carbon-nitrogen (but not peptide) bonds, in cyclic amidines"/>
    <property type="evidence" value="ECO:0007669"/>
    <property type="project" value="TreeGrafter"/>
</dbReference>
<evidence type="ECO:0000256" key="5">
    <source>
        <dbReference type="PROSITE-ProRule" id="PRU00205"/>
    </source>
</evidence>
<evidence type="ECO:0000256" key="7">
    <source>
        <dbReference type="SAM" id="Phobius"/>
    </source>
</evidence>
<dbReference type="Gene3D" id="3.20.20.140">
    <property type="entry name" value="Metal-dependent hydrolases"/>
    <property type="match status" value="1"/>
</dbReference>
<gene>
    <name evidence="9" type="ORF">EYC80_005077</name>
</gene>
<comment type="subcellular location">
    <subcellularLocation>
        <location evidence="1">Membrane</location>
        <topology evidence="1">Multi-pass membrane protein</topology>
    </subcellularLocation>
</comment>
<protein>
    <recommendedName>
        <fullName evidence="8">TLC domain-containing protein</fullName>
    </recommendedName>
</protein>
<keyword evidence="4 5" id="KW-0472">Membrane</keyword>
<dbReference type="PROSITE" id="PS50922">
    <property type="entry name" value="TLC"/>
    <property type="match status" value="1"/>
</dbReference>
<dbReference type="GO" id="GO:0016020">
    <property type="term" value="C:membrane"/>
    <property type="evidence" value="ECO:0007669"/>
    <property type="project" value="UniProtKB-SubCell"/>
</dbReference>
<dbReference type="InterPro" id="IPR032466">
    <property type="entry name" value="Metal_Hydrolase"/>
</dbReference>
<evidence type="ECO:0000256" key="3">
    <source>
        <dbReference type="ARBA" id="ARBA00022989"/>
    </source>
</evidence>
<evidence type="ECO:0000256" key="6">
    <source>
        <dbReference type="SAM" id="MobiDB-lite"/>
    </source>
</evidence>
<comment type="caution">
    <text evidence="9">The sequence shown here is derived from an EMBL/GenBank/DDBJ whole genome shotgun (WGS) entry which is preliminary data.</text>
</comment>
<sequence length="734" mass="83612">MRLTSEAKSRFEHDDLMDRGRALIEESIKFGVTHMRAFVEVDFGVEMKCLDAGLELKAEFRDKCYIQICVFAQDPIFSHDHGSRSMTDLLENAIQKHEVEVLGSTPYVEKSLELQEENIKWTIETAKLYQLHLDFHLDYHLNEHQKPMVYSAIERLHRINWTTNYEHKEFRTVVFGHCTRLTLLDGNEWHKLRQEIRDLPVSFVGLPTSDLFMMGRPDEATGGSIRVRGTLQVIEMIKKYDFNVALGINNVGNAFTPQGTCDPMSLTSLGVGIYQAGTKADAQILLSLRNVYLQELGRRLAFMLNITSTLISTLEVLRVLSFSAQKGHVTLELESQSRSWCMMQDLSERLSLKISSLVSSQYSLYSTTHSEMHDPFPIPPSQWLSQAVQPFADYFHLTTLPLHIHEVLGSFLAYTFINKVVAPQVSIRLFPEKYSKFSAERKLNWDVHVVSLCQSSLINVLALWVMFVDEERKNMTAQERVHGYTGAAGMIQGLATGYFLWDLMITLQNLRVFGIGMLAHATSALLVFSFGFRPFVNFYGCTFILYELSSPFLNFHWFFDKLDMTGSKPQLYNGIALLFTFFCCRLVWGTYQSLRVYQDVWRSMHNQPSSSASINIDALANGTASALDAAAGHSATPIHNDIMRFANDEFIPLWLGFTYLGSNLVLNTLNFYWFGKMIEAVRKRFQPTKEGRQKDKAIAIKSTGANGKTRISVEESEVRRRKALDDNEPIAAVS</sequence>
<dbReference type="Proteomes" id="UP000326757">
    <property type="component" value="Unassembled WGS sequence"/>
</dbReference>
<dbReference type="Pfam" id="PF03798">
    <property type="entry name" value="TRAM_LAG1_CLN8"/>
    <property type="match status" value="1"/>
</dbReference>
<feature type="transmembrane region" description="Helical" evidence="7">
    <location>
        <begin position="512"/>
        <end position="530"/>
    </location>
</feature>
<dbReference type="PANTHER" id="PTHR32027:SF0">
    <property type="entry name" value="CYTOSINE DEAMINASE"/>
    <property type="match status" value="1"/>
</dbReference>
<evidence type="ECO:0000313" key="9">
    <source>
        <dbReference type="EMBL" id="KAB8303689.1"/>
    </source>
</evidence>
<evidence type="ECO:0000256" key="2">
    <source>
        <dbReference type="ARBA" id="ARBA00022692"/>
    </source>
</evidence>
<name>A0A5N6KKG4_MONLA</name>
<keyword evidence="3 7" id="KW-1133">Transmembrane helix</keyword>
<proteinExistence type="predicted"/>
<dbReference type="SMART" id="SM00724">
    <property type="entry name" value="TLC"/>
    <property type="match status" value="1"/>
</dbReference>
<dbReference type="EMBL" id="VIGI01000002">
    <property type="protein sequence ID" value="KAB8303689.1"/>
    <property type="molecule type" value="Genomic_DNA"/>
</dbReference>
<dbReference type="AlphaFoldDB" id="A0A5N6KKG4"/>
<organism evidence="9 10">
    <name type="scientific">Monilinia laxa</name>
    <name type="common">Brown rot fungus</name>
    <name type="synonym">Sclerotinia laxa</name>
    <dbReference type="NCBI Taxonomy" id="61186"/>
    <lineage>
        <taxon>Eukaryota</taxon>
        <taxon>Fungi</taxon>
        <taxon>Dikarya</taxon>
        <taxon>Ascomycota</taxon>
        <taxon>Pezizomycotina</taxon>
        <taxon>Leotiomycetes</taxon>
        <taxon>Helotiales</taxon>
        <taxon>Sclerotiniaceae</taxon>
        <taxon>Monilinia</taxon>
    </lineage>
</organism>
<keyword evidence="10" id="KW-1185">Reference proteome</keyword>
<feature type="domain" description="TLC" evidence="8">
    <location>
        <begin position="440"/>
        <end position="686"/>
    </location>
</feature>
<dbReference type="InterPro" id="IPR052349">
    <property type="entry name" value="Metallo-hydrolase_Enzymes"/>
</dbReference>
<dbReference type="PANTHER" id="PTHR32027">
    <property type="entry name" value="CYTOSINE DEAMINASE"/>
    <property type="match status" value="1"/>
</dbReference>
<evidence type="ECO:0000256" key="4">
    <source>
        <dbReference type="ARBA" id="ARBA00023136"/>
    </source>
</evidence>
<feature type="transmembrane region" description="Helical" evidence="7">
    <location>
        <begin position="571"/>
        <end position="591"/>
    </location>
</feature>
<dbReference type="InterPro" id="IPR006634">
    <property type="entry name" value="TLC-dom"/>
</dbReference>
<feature type="transmembrane region" description="Helical" evidence="7">
    <location>
        <begin position="653"/>
        <end position="674"/>
    </location>
</feature>
<evidence type="ECO:0000256" key="1">
    <source>
        <dbReference type="ARBA" id="ARBA00004141"/>
    </source>
</evidence>